<keyword evidence="2" id="KW-1185">Reference proteome</keyword>
<dbReference type="AlphaFoldDB" id="V4KTV7"/>
<reference evidence="1 2" key="1">
    <citation type="journal article" date="2013" name="Front. Plant Sci.">
        <title>The Reference Genome of the Halophytic Plant Eutrema salsugineum.</title>
        <authorList>
            <person name="Yang R."/>
            <person name="Jarvis D.E."/>
            <person name="Chen H."/>
            <person name="Beilstein M.A."/>
            <person name="Grimwood J."/>
            <person name="Jenkins J."/>
            <person name="Shu S."/>
            <person name="Prochnik S."/>
            <person name="Xin M."/>
            <person name="Ma C."/>
            <person name="Schmutz J."/>
            <person name="Wing R.A."/>
            <person name="Mitchell-Olds T."/>
            <person name="Schumaker K.S."/>
            <person name="Wang X."/>
        </authorList>
    </citation>
    <scope>NUCLEOTIDE SEQUENCE [LARGE SCALE GENOMIC DNA]</scope>
</reference>
<name>V4KTV7_EUTSA</name>
<evidence type="ECO:0000313" key="2">
    <source>
        <dbReference type="Proteomes" id="UP000030689"/>
    </source>
</evidence>
<evidence type="ECO:0000313" key="1">
    <source>
        <dbReference type="EMBL" id="ESQ30798.1"/>
    </source>
</evidence>
<gene>
    <name evidence="1" type="ORF">EUTSA_v10011928mg</name>
</gene>
<dbReference type="Proteomes" id="UP000030689">
    <property type="component" value="Unassembled WGS sequence"/>
</dbReference>
<sequence>MVGFDEIRVGFVREADLWITDPLVRSRYFLALFLSDVTTGHGCVESKQDLRRVSRGEQWMRNCKLQ</sequence>
<dbReference type="KEGG" id="eus:EUTSA_v10011928mg"/>
<protein>
    <submittedName>
        <fullName evidence="1">Uncharacterized protein</fullName>
    </submittedName>
</protein>
<dbReference type="Gramene" id="ESQ30798">
    <property type="protein sequence ID" value="ESQ30798"/>
    <property type="gene ID" value="EUTSA_v10011928mg"/>
</dbReference>
<organism evidence="1 2">
    <name type="scientific">Eutrema salsugineum</name>
    <name type="common">Saltwater cress</name>
    <name type="synonym">Sisymbrium salsugineum</name>
    <dbReference type="NCBI Taxonomy" id="72664"/>
    <lineage>
        <taxon>Eukaryota</taxon>
        <taxon>Viridiplantae</taxon>
        <taxon>Streptophyta</taxon>
        <taxon>Embryophyta</taxon>
        <taxon>Tracheophyta</taxon>
        <taxon>Spermatophyta</taxon>
        <taxon>Magnoliopsida</taxon>
        <taxon>eudicotyledons</taxon>
        <taxon>Gunneridae</taxon>
        <taxon>Pentapetalae</taxon>
        <taxon>rosids</taxon>
        <taxon>malvids</taxon>
        <taxon>Brassicales</taxon>
        <taxon>Brassicaceae</taxon>
        <taxon>Eutremeae</taxon>
        <taxon>Eutrema</taxon>
    </lineage>
</organism>
<dbReference type="EMBL" id="KI517809">
    <property type="protein sequence ID" value="ESQ30798.1"/>
    <property type="molecule type" value="Genomic_DNA"/>
</dbReference>
<accession>V4KTV7</accession>
<proteinExistence type="predicted"/>